<evidence type="ECO:0000256" key="1">
    <source>
        <dbReference type="ARBA" id="ARBA00001961"/>
    </source>
</evidence>
<evidence type="ECO:0000256" key="3">
    <source>
        <dbReference type="ARBA" id="ARBA00022964"/>
    </source>
</evidence>
<sequence length="275" mass="30944">MGDTQGRVGYSARQLLPIIPSLSSIPGVQFLSQILMARKKVDKKQDTPGSSTSAQPQPPQVAFPELSQKEDLQCRAILEDQILVIDDFLSPAECKAFAKFVDTLPLELTPPKKRGEAERVNQRFSVSSLDFAKKLHERILPHLPLFPYPTSIKRPAVVENPRKPHSCNSNIRVYKYAPSQYFGPHYDDSVRDSLTGAKSEWTLLIYLTGAEDGVEGGETLFYKEEKGKPRETITPALKRGTALLHRHGHECMLHEGSPVWKGTKYVLRSDLMFMR</sequence>
<keyword evidence="2" id="KW-0479">Metal-binding</keyword>
<evidence type="ECO:0000256" key="2">
    <source>
        <dbReference type="ARBA" id="ARBA00022723"/>
    </source>
</evidence>
<keyword evidence="3" id="KW-0223">Dioxygenase</keyword>
<accession>A0A8S0XT72</accession>
<organism evidence="8 9">
    <name type="scientific">Cyclocybe aegerita</name>
    <name type="common">Black poplar mushroom</name>
    <name type="synonym">Agrocybe aegerita</name>
    <dbReference type="NCBI Taxonomy" id="1973307"/>
    <lineage>
        <taxon>Eukaryota</taxon>
        <taxon>Fungi</taxon>
        <taxon>Dikarya</taxon>
        <taxon>Basidiomycota</taxon>
        <taxon>Agaricomycotina</taxon>
        <taxon>Agaricomycetes</taxon>
        <taxon>Agaricomycetidae</taxon>
        <taxon>Agaricales</taxon>
        <taxon>Agaricineae</taxon>
        <taxon>Bolbitiaceae</taxon>
        <taxon>Cyclocybe</taxon>
    </lineage>
</organism>
<dbReference type="Gene3D" id="2.60.120.620">
    <property type="entry name" value="q2cbj1_9rhob like domain"/>
    <property type="match status" value="1"/>
</dbReference>
<gene>
    <name evidence="8" type="ORF">AAE3_LOCUS7525</name>
</gene>
<dbReference type="GO" id="GO:0005783">
    <property type="term" value="C:endoplasmic reticulum"/>
    <property type="evidence" value="ECO:0007669"/>
    <property type="project" value="TreeGrafter"/>
</dbReference>
<dbReference type="InterPro" id="IPR045054">
    <property type="entry name" value="P4HA-like"/>
</dbReference>
<comment type="cofactor">
    <cofactor evidence="1">
        <name>L-ascorbate</name>
        <dbReference type="ChEBI" id="CHEBI:38290"/>
    </cofactor>
</comment>
<dbReference type="GO" id="GO:0031418">
    <property type="term" value="F:L-ascorbic acid binding"/>
    <property type="evidence" value="ECO:0007669"/>
    <property type="project" value="InterPro"/>
</dbReference>
<evidence type="ECO:0000256" key="6">
    <source>
        <dbReference type="SAM" id="MobiDB-lite"/>
    </source>
</evidence>
<keyword evidence="4" id="KW-0560">Oxidoreductase</keyword>
<dbReference type="InterPro" id="IPR005123">
    <property type="entry name" value="Oxoglu/Fe-dep_dioxygenase_dom"/>
</dbReference>
<dbReference type="PROSITE" id="PS51471">
    <property type="entry name" value="FE2OG_OXY"/>
    <property type="match status" value="1"/>
</dbReference>
<feature type="region of interest" description="Disordered" evidence="6">
    <location>
        <begin position="41"/>
        <end position="61"/>
    </location>
</feature>
<dbReference type="GO" id="GO:0005506">
    <property type="term" value="F:iron ion binding"/>
    <property type="evidence" value="ECO:0007669"/>
    <property type="project" value="InterPro"/>
</dbReference>
<dbReference type="InterPro" id="IPR044862">
    <property type="entry name" value="Pro_4_hyd_alph_FE2OG_OXY"/>
</dbReference>
<evidence type="ECO:0000256" key="5">
    <source>
        <dbReference type="ARBA" id="ARBA00023004"/>
    </source>
</evidence>
<proteinExistence type="predicted"/>
<evidence type="ECO:0000259" key="7">
    <source>
        <dbReference type="PROSITE" id="PS51471"/>
    </source>
</evidence>
<comment type="caution">
    <text evidence="8">The sequence shown here is derived from an EMBL/GenBank/DDBJ whole genome shotgun (WGS) entry which is preliminary data.</text>
</comment>
<dbReference type="AlphaFoldDB" id="A0A8S0XT72"/>
<protein>
    <recommendedName>
        <fullName evidence="7">Fe2OG dioxygenase domain-containing protein</fullName>
    </recommendedName>
</protein>
<dbReference type="Proteomes" id="UP000467700">
    <property type="component" value="Unassembled WGS sequence"/>
</dbReference>
<evidence type="ECO:0000313" key="8">
    <source>
        <dbReference type="EMBL" id="CAA7265371.1"/>
    </source>
</evidence>
<keyword evidence="5" id="KW-0408">Iron</keyword>
<feature type="domain" description="Fe2OG dioxygenase" evidence="7">
    <location>
        <begin position="163"/>
        <end position="275"/>
    </location>
</feature>
<dbReference type="InterPro" id="IPR006620">
    <property type="entry name" value="Pro_4_hyd_alph"/>
</dbReference>
<keyword evidence="9" id="KW-1185">Reference proteome</keyword>
<reference evidence="8 9" key="1">
    <citation type="submission" date="2020-01" db="EMBL/GenBank/DDBJ databases">
        <authorList>
            <person name="Gupta K D."/>
        </authorList>
    </citation>
    <scope>NUCLEOTIDE SEQUENCE [LARGE SCALE GENOMIC DNA]</scope>
</reference>
<name>A0A8S0XT72_CYCAE</name>
<dbReference type="Pfam" id="PF13640">
    <property type="entry name" value="2OG-FeII_Oxy_3"/>
    <property type="match status" value="1"/>
</dbReference>
<dbReference type="EMBL" id="CACVBS010000048">
    <property type="protein sequence ID" value="CAA7265371.1"/>
    <property type="molecule type" value="Genomic_DNA"/>
</dbReference>
<dbReference type="PANTHER" id="PTHR10869:SF236">
    <property type="entry name" value="PROLYL 4-HYDROXYLASE ALPHA SUBUNIT DOMAIN-CONTAINING PROTEIN"/>
    <property type="match status" value="1"/>
</dbReference>
<evidence type="ECO:0000256" key="4">
    <source>
        <dbReference type="ARBA" id="ARBA00023002"/>
    </source>
</evidence>
<dbReference type="SMART" id="SM00702">
    <property type="entry name" value="P4Hc"/>
    <property type="match status" value="1"/>
</dbReference>
<dbReference type="OrthoDB" id="69177at2759"/>
<evidence type="ECO:0000313" key="9">
    <source>
        <dbReference type="Proteomes" id="UP000467700"/>
    </source>
</evidence>
<dbReference type="GO" id="GO:0004656">
    <property type="term" value="F:procollagen-proline 4-dioxygenase activity"/>
    <property type="evidence" value="ECO:0007669"/>
    <property type="project" value="TreeGrafter"/>
</dbReference>
<dbReference type="PANTHER" id="PTHR10869">
    <property type="entry name" value="PROLYL 4-HYDROXYLASE ALPHA SUBUNIT"/>
    <property type="match status" value="1"/>
</dbReference>